<feature type="transmembrane region" description="Helical" evidence="8">
    <location>
        <begin position="394"/>
        <end position="414"/>
    </location>
</feature>
<proteinExistence type="inferred from homology"/>
<dbReference type="InterPro" id="IPR027463">
    <property type="entry name" value="AcrB_DN_DC_subdom"/>
</dbReference>
<dbReference type="Gene3D" id="3.30.70.1430">
    <property type="entry name" value="Multidrug efflux transporter AcrB pore domain"/>
    <property type="match status" value="2"/>
</dbReference>
<dbReference type="Proteomes" id="UP001196068">
    <property type="component" value="Unassembled WGS sequence"/>
</dbReference>
<comment type="caution">
    <text evidence="9">The sequence shown here is derived from an EMBL/GenBank/DDBJ whole genome shotgun (WGS) entry which is preliminary data.</text>
</comment>
<reference evidence="9" key="1">
    <citation type="submission" date="2020-01" db="EMBL/GenBank/DDBJ databases">
        <authorList>
            <person name="Rat A."/>
        </authorList>
    </citation>
    <scope>NUCLEOTIDE SEQUENCE</scope>
    <source>
        <strain evidence="9">LMG 28251</strain>
    </source>
</reference>
<keyword evidence="5 8" id="KW-0812">Transmembrane</keyword>
<dbReference type="Gene3D" id="1.20.1640.10">
    <property type="entry name" value="Multidrug efflux transporter AcrB transmembrane domain"/>
    <property type="match status" value="2"/>
</dbReference>
<evidence type="ECO:0000313" key="10">
    <source>
        <dbReference type="Proteomes" id="UP001196068"/>
    </source>
</evidence>
<feature type="transmembrane region" description="Helical" evidence="8">
    <location>
        <begin position="897"/>
        <end position="916"/>
    </location>
</feature>
<evidence type="ECO:0000313" key="9">
    <source>
        <dbReference type="EMBL" id="MBR0655445.1"/>
    </source>
</evidence>
<keyword evidence="4" id="KW-1003">Cell membrane</keyword>
<keyword evidence="7 8" id="KW-0472">Membrane</keyword>
<feature type="transmembrane region" description="Helical" evidence="8">
    <location>
        <begin position="562"/>
        <end position="584"/>
    </location>
</feature>
<dbReference type="SUPFAM" id="SSF82714">
    <property type="entry name" value="Multidrug efflux transporter AcrB TolC docking domain, DN and DC subdomains"/>
    <property type="match status" value="2"/>
</dbReference>
<comment type="similarity">
    <text evidence="2">Belongs to the resistance-nodulation-cell division (RND) (TC 2.A.6) family.</text>
</comment>
<dbReference type="SUPFAM" id="SSF82866">
    <property type="entry name" value="Multidrug efflux transporter AcrB transmembrane domain"/>
    <property type="match status" value="2"/>
</dbReference>
<feature type="transmembrane region" description="Helical" evidence="8">
    <location>
        <begin position="508"/>
        <end position="531"/>
    </location>
</feature>
<dbReference type="AlphaFoldDB" id="A0AAF1K404"/>
<dbReference type="Pfam" id="PF00873">
    <property type="entry name" value="ACR_tran"/>
    <property type="match status" value="1"/>
</dbReference>
<feature type="transmembrane region" description="Helical" evidence="8">
    <location>
        <begin position="949"/>
        <end position="973"/>
    </location>
</feature>
<protein>
    <submittedName>
        <fullName evidence="9">Efflux RND transporter permease subunit</fullName>
    </submittedName>
</protein>
<dbReference type="NCBIfam" id="TIGR00914">
    <property type="entry name" value="2A0601"/>
    <property type="match status" value="1"/>
</dbReference>
<dbReference type="GO" id="GO:0005886">
    <property type="term" value="C:plasma membrane"/>
    <property type="evidence" value="ECO:0007669"/>
    <property type="project" value="UniProtKB-SubCell"/>
</dbReference>
<evidence type="ECO:0000256" key="2">
    <source>
        <dbReference type="ARBA" id="ARBA00010942"/>
    </source>
</evidence>
<dbReference type="PRINTS" id="PR00702">
    <property type="entry name" value="ACRIFLAVINRP"/>
</dbReference>
<dbReference type="Gene3D" id="3.30.70.1440">
    <property type="entry name" value="Multidrug efflux transporter AcrB pore domain"/>
    <property type="match status" value="1"/>
</dbReference>
<dbReference type="SUPFAM" id="SSF82693">
    <property type="entry name" value="Multidrug efflux transporter AcrB pore domain, PN1, PN2, PC1 and PC2 subdomains"/>
    <property type="match status" value="3"/>
</dbReference>
<evidence type="ECO:0000256" key="3">
    <source>
        <dbReference type="ARBA" id="ARBA00022448"/>
    </source>
</evidence>
<dbReference type="EMBL" id="JAAEDH010000010">
    <property type="protein sequence ID" value="MBR0655445.1"/>
    <property type="molecule type" value="Genomic_DNA"/>
</dbReference>
<feature type="transmembrane region" description="Helical" evidence="8">
    <location>
        <begin position="923"/>
        <end position="943"/>
    </location>
</feature>
<feature type="transmembrane region" description="Helical" evidence="8">
    <location>
        <begin position="47"/>
        <end position="66"/>
    </location>
</feature>
<evidence type="ECO:0000256" key="1">
    <source>
        <dbReference type="ARBA" id="ARBA00004651"/>
    </source>
</evidence>
<reference evidence="9" key="2">
    <citation type="journal article" date="2021" name="Syst. Appl. Microbiol.">
        <title>Roseomonas hellenica sp. nov., isolated from roots of wild-growing Alkanna tinctoria.</title>
        <authorList>
            <person name="Rat A."/>
            <person name="Naranjo H.D."/>
            <person name="Lebbe L."/>
            <person name="Cnockaert M."/>
            <person name="Krigas N."/>
            <person name="Grigoriadou K."/>
            <person name="Maloupa E."/>
            <person name="Willems A."/>
        </authorList>
    </citation>
    <scope>NUCLEOTIDE SEQUENCE</scope>
    <source>
        <strain evidence="9">LMG 28251</strain>
    </source>
</reference>
<feature type="transmembrane region" description="Helical" evidence="8">
    <location>
        <begin position="1027"/>
        <end position="1053"/>
    </location>
</feature>
<gene>
    <name evidence="9" type="ORF">GXW79_10155</name>
</gene>
<dbReference type="InterPro" id="IPR004763">
    <property type="entry name" value="CusA-like"/>
</dbReference>
<comment type="subcellular location">
    <subcellularLocation>
        <location evidence="1">Cell membrane</location>
        <topology evidence="1">Multi-pass membrane protein</topology>
    </subcellularLocation>
</comment>
<name>A0AAF1K404_9PROT</name>
<keyword evidence="10" id="KW-1185">Reference proteome</keyword>
<organism evidence="9 10">
    <name type="scientific">Plastoroseomonas arctica</name>
    <dbReference type="NCBI Taxonomy" id="1509237"/>
    <lineage>
        <taxon>Bacteria</taxon>
        <taxon>Pseudomonadati</taxon>
        <taxon>Pseudomonadota</taxon>
        <taxon>Alphaproteobacteria</taxon>
        <taxon>Acetobacterales</taxon>
        <taxon>Acetobacteraceae</taxon>
        <taxon>Plastoroseomonas</taxon>
    </lineage>
</organism>
<keyword evidence="6 8" id="KW-1133">Transmembrane helix</keyword>
<evidence type="ECO:0000256" key="7">
    <source>
        <dbReference type="ARBA" id="ARBA00023136"/>
    </source>
</evidence>
<keyword evidence="3" id="KW-0813">Transport</keyword>
<evidence type="ECO:0000256" key="6">
    <source>
        <dbReference type="ARBA" id="ARBA00022989"/>
    </source>
</evidence>
<dbReference type="InterPro" id="IPR001036">
    <property type="entry name" value="Acrflvin-R"/>
</dbReference>
<feature type="transmembrane region" description="Helical" evidence="8">
    <location>
        <begin position="475"/>
        <end position="496"/>
    </location>
</feature>
<dbReference type="GO" id="GO:0008324">
    <property type="term" value="F:monoatomic cation transmembrane transporter activity"/>
    <property type="evidence" value="ECO:0007669"/>
    <property type="project" value="InterPro"/>
</dbReference>
<dbReference type="PANTHER" id="PTHR32063:SF12">
    <property type="entry name" value="CATION EFFLUX SYSTEM PROTEIN"/>
    <property type="match status" value="1"/>
</dbReference>
<evidence type="ECO:0000256" key="4">
    <source>
        <dbReference type="ARBA" id="ARBA00022475"/>
    </source>
</evidence>
<dbReference type="PANTHER" id="PTHR32063">
    <property type="match status" value="1"/>
</dbReference>
<sequence>MSGRRRSRLRPARAAPACPLTRHIGPDLLGVSALRQLVAQALERRPMVLLFFVLFLVVGTIGFRQLNIEAYPDPVPPTVVVITQNPGQSAAEIERNITVPIEVAMSGLPNLTTLRSTSLFGLSDVRVQFNFNYTYDEAVQQVLNRLGQMSGLPAGAQPGISPASPIGEIMRYRLVGPPGYPLEDLKTLQEWVLDRLFKRVPGVIDVTSFGGTTKTYSVQVDLGRLAAYGLALPAVVDAIRNGSVNVGAGLLSLGAQSVVVQGIGLIRNVEDIGQVVIGSQNGSPVLVSDVATVQLGTLPRLGVAGHAEDDDVVLGTVLMRRGEQTLPTIHLVQREVARINAGGVLPPGVSILTLYDREDLVSSTTVKVVHNILEGVLLILVIQWLFLGDLRGAAVIAATIPFAFFFAVLLMLARGESANLLSLGALDFGLLVDATVIMVENIFRHLHLARHASDGQPRRPVSMTVLRAAAEVDKAILFSIMIIIAAFIPLFAMGGIEGRIFGPMAKTYAYAICGALLATFTITPALAATFFKADTEERDTFAIKGVRWVYTRMFGFGLRRRVATLAIAGVMLVGSVGVMTRLGAEFLPTLEEGSIWLRATMPSTISLEEGNPVANRIRRILTEFPEVITVTSQQGRPDDGTDSAGFFNAEFFVPLLPQERWTTAPDRDGLVSAVSRRLSAEFPGVEFSFSQTISDNVQEAASGVKGANAVKVIGPDVAVASRIADQIRREMAQIQGIADLGVLLSVGQQTLSITVDRARAARLGLTVGDVNNALSAAVGGQEAGTVFEGDRQFSIIVRLAEGYRGSIDAIGRVPVGGAGNATLRDVARIEMISGPSYIYRENSARYVPVRFSVRERDAASAVQEAQERVGRNVELPQGYRLEWVGEFRNLQLAVARLMVVVPIALGIVAVLLYISFGRIRETLMVFAMLPLSISGGVFALMLADLHFSVPAAIGFLALLGITVMEAIIFLSYFRQLQEQEGLDWTPALLRAGFDRLRPVMMTCFASFCGLLPMALASGIGADVTKPLAVVVVGGIGLVPVFILVVLPAAVDLLGRGPAEREYRLRNPVPAE</sequence>
<dbReference type="Gene3D" id="3.30.2090.10">
    <property type="entry name" value="Multidrug efflux transporter AcrB TolC docking domain, DN and DC subdomains"/>
    <property type="match status" value="2"/>
</dbReference>
<evidence type="ECO:0000256" key="5">
    <source>
        <dbReference type="ARBA" id="ARBA00022692"/>
    </source>
</evidence>
<dbReference type="GO" id="GO:0042910">
    <property type="term" value="F:xenobiotic transmembrane transporter activity"/>
    <property type="evidence" value="ECO:0007669"/>
    <property type="project" value="TreeGrafter"/>
</dbReference>
<accession>A0AAF1K404</accession>
<dbReference type="Gene3D" id="3.30.70.1320">
    <property type="entry name" value="Multidrug efflux transporter AcrB pore domain like"/>
    <property type="match status" value="1"/>
</dbReference>
<feature type="transmembrane region" description="Helical" evidence="8">
    <location>
        <begin position="999"/>
        <end position="1021"/>
    </location>
</feature>
<evidence type="ECO:0000256" key="8">
    <source>
        <dbReference type="SAM" id="Phobius"/>
    </source>
</evidence>